<protein>
    <submittedName>
        <fullName evidence="2">Uncharacterized protein</fullName>
    </submittedName>
</protein>
<evidence type="ECO:0000256" key="1">
    <source>
        <dbReference type="SAM" id="MobiDB-lite"/>
    </source>
</evidence>
<name>W4K657_HETIT</name>
<dbReference type="RefSeq" id="XP_009545933.1">
    <property type="nucleotide sequence ID" value="XM_009547638.1"/>
</dbReference>
<sequence length="255" mass="28145">MHPALCSDALHAFERVNKEGKGKLAAERQDGKGRADCYEALKPTHLGPRRFTVSRPTSRPSTSRTAATHCPSTDGDPCPRPHLRPHSLPSAPPERTLPDDTQRIAAVRVWTRRMRPSWWYVVISYSRCTLVLPWALVCSARSSGDPGSGIVPSGPRGRFRLGLISAPTLVSSTPLTAAYSSPQTPRRSVPRTPNCRLPADRTRRLVEDKEWLEGRYEVGRGLKRTTKTCTMDGNSLSKPGSFALSRRWVSAALVL</sequence>
<dbReference type="InParanoid" id="W4K657"/>
<dbReference type="HOGENOM" id="CLU_997687_0_0_1"/>
<gene>
    <name evidence="2" type="ORF">HETIRDRAFT_433971</name>
</gene>
<dbReference type="Proteomes" id="UP000030671">
    <property type="component" value="Unassembled WGS sequence"/>
</dbReference>
<evidence type="ECO:0000313" key="2">
    <source>
        <dbReference type="EMBL" id="ETW81259.1"/>
    </source>
</evidence>
<feature type="region of interest" description="Disordered" evidence="1">
    <location>
        <begin position="48"/>
        <end position="100"/>
    </location>
</feature>
<evidence type="ECO:0000313" key="3">
    <source>
        <dbReference type="Proteomes" id="UP000030671"/>
    </source>
</evidence>
<accession>W4K657</accession>
<organism evidence="2 3">
    <name type="scientific">Heterobasidion irregulare (strain TC 32-1)</name>
    <dbReference type="NCBI Taxonomy" id="747525"/>
    <lineage>
        <taxon>Eukaryota</taxon>
        <taxon>Fungi</taxon>
        <taxon>Dikarya</taxon>
        <taxon>Basidiomycota</taxon>
        <taxon>Agaricomycotina</taxon>
        <taxon>Agaricomycetes</taxon>
        <taxon>Russulales</taxon>
        <taxon>Bondarzewiaceae</taxon>
        <taxon>Heterobasidion</taxon>
        <taxon>Heterobasidion annosum species complex</taxon>
    </lineage>
</organism>
<dbReference type="EMBL" id="KI925458">
    <property type="protein sequence ID" value="ETW81259.1"/>
    <property type="molecule type" value="Genomic_DNA"/>
</dbReference>
<feature type="region of interest" description="Disordered" evidence="1">
    <location>
        <begin position="176"/>
        <end position="196"/>
    </location>
</feature>
<feature type="compositionally biased region" description="Polar residues" evidence="1">
    <location>
        <begin position="176"/>
        <end position="186"/>
    </location>
</feature>
<proteinExistence type="predicted"/>
<reference evidence="2 3" key="1">
    <citation type="journal article" date="2012" name="New Phytol.">
        <title>Insight into trade-off between wood decay and parasitism from the genome of a fungal forest pathogen.</title>
        <authorList>
            <person name="Olson A."/>
            <person name="Aerts A."/>
            <person name="Asiegbu F."/>
            <person name="Belbahri L."/>
            <person name="Bouzid O."/>
            <person name="Broberg A."/>
            <person name="Canback B."/>
            <person name="Coutinho P.M."/>
            <person name="Cullen D."/>
            <person name="Dalman K."/>
            <person name="Deflorio G."/>
            <person name="van Diepen L.T."/>
            <person name="Dunand C."/>
            <person name="Duplessis S."/>
            <person name="Durling M."/>
            <person name="Gonthier P."/>
            <person name="Grimwood J."/>
            <person name="Fossdal C.G."/>
            <person name="Hansson D."/>
            <person name="Henrissat B."/>
            <person name="Hietala A."/>
            <person name="Himmelstrand K."/>
            <person name="Hoffmeister D."/>
            <person name="Hogberg N."/>
            <person name="James T.Y."/>
            <person name="Karlsson M."/>
            <person name="Kohler A."/>
            <person name="Kues U."/>
            <person name="Lee Y.H."/>
            <person name="Lin Y.C."/>
            <person name="Lind M."/>
            <person name="Lindquist E."/>
            <person name="Lombard V."/>
            <person name="Lucas S."/>
            <person name="Lunden K."/>
            <person name="Morin E."/>
            <person name="Murat C."/>
            <person name="Park J."/>
            <person name="Raffaello T."/>
            <person name="Rouze P."/>
            <person name="Salamov A."/>
            <person name="Schmutz J."/>
            <person name="Solheim H."/>
            <person name="Stahlberg J."/>
            <person name="Velez H."/>
            <person name="de Vries R.P."/>
            <person name="Wiebenga A."/>
            <person name="Woodward S."/>
            <person name="Yakovlev I."/>
            <person name="Garbelotto M."/>
            <person name="Martin F."/>
            <person name="Grigoriev I.V."/>
            <person name="Stenlid J."/>
        </authorList>
    </citation>
    <scope>NUCLEOTIDE SEQUENCE [LARGE SCALE GENOMIC DNA]</scope>
    <source>
        <strain evidence="2 3">TC 32-1</strain>
    </source>
</reference>
<dbReference type="AlphaFoldDB" id="W4K657"/>
<keyword evidence="3" id="KW-1185">Reference proteome</keyword>
<dbReference type="GeneID" id="20674715"/>
<dbReference type="KEGG" id="hir:HETIRDRAFT_433971"/>
<feature type="compositionally biased region" description="Low complexity" evidence="1">
    <location>
        <begin position="49"/>
        <end position="65"/>
    </location>
</feature>